<dbReference type="GO" id="GO:0046983">
    <property type="term" value="F:protein dimerization activity"/>
    <property type="evidence" value="ECO:0007669"/>
    <property type="project" value="InterPro"/>
</dbReference>
<dbReference type="SMART" id="SM00353">
    <property type="entry name" value="HLH"/>
    <property type="match status" value="1"/>
</dbReference>
<keyword evidence="2" id="KW-0805">Transcription regulation</keyword>
<feature type="region of interest" description="Disordered" evidence="6">
    <location>
        <begin position="246"/>
        <end position="270"/>
    </location>
</feature>
<keyword evidence="9" id="KW-1185">Reference proteome</keyword>
<dbReference type="Pfam" id="PF00010">
    <property type="entry name" value="HLH"/>
    <property type="match status" value="1"/>
</dbReference>
<dbReference type="SUPFAM" id="SSF47459">
    <property type="entry name" value="HLH, helix-loop-helix DNA-binding domain"/>
    <property type="match status" value="1"/>
</dbReference>
<dbReference type="CDD" id="cd11445">
    <property type="entry name" value="bHLH_AtPIF_like"/>
    <property type="match status" value="1"/>
</dbReference>
<gene>
    <name evidence="8" type="ORF">OSB04_012541</name>
</gene>
<feature type="compositionally biased region" description="Polar residues" evidence="6">
    <location>
        <begin position="188"/>
        <end position="208"/>
    </location>
</feature>
<keyword evidence="5" id="KW-0539">Nucleus</keyword>
<comment type="subcellular location">
    <subcellularLocation>
        <location evidence="1">Nucleus</location>
    </subcellularLocation>
</comment>
<accession>A0AA38WEP2</accession>
<proteinExistence type="predicted"/>
<evidence type="ECO:0000256" key="5">
    <source>
        <dbReference type="ARBA" id="ARBA00023242"/>
    </source>
</evidence>
<dbReference type="InterPro" id="IPR047265">
    <property type="entry name" value="PIF1-like_bHLH"/>
</dbReference>
<protein>
    <recommendedName>
        <fullName evidence="7">BHLH domain-containing protein</fullName>
    </recommendedName>
</protein>
<dbReference type="InterPro" id="IPR011598">
    <property type="entry name" value="bHLH_dom"/>
</dbReference>
<sequence>MSRCVPNWDREDVNPTQDVFRLEYEVAELKWENGQVAMHELGSRQRVPSWEKTRAAETLEAIVDQATLQPYYCKTQRPGDNEDDIVPWLNQYHHVPATAAANNVNTSVASMTSDALVPSSNNRTASARDAGCSTRIGSCSGGPSAFGDQRVAHSGGTAAEWSHSASESGTFATLDTYDGDLDGRRLTSRSPENTSSGKDYSKSTSPDDSSYHPRSLRATTVIKEKERVKAKSSISKRTVFKEKERVKAAKSSISNKRRRTPAIHNQSERNRRDKINERMKTLQKLVPNSSKTDKASMLEEIIEYVKQLQAYVHMISGTNMPPMMMPLAMQQQQMQMSMMNSMGMGMGMGMGMNTIGGSNIPTGFHPSTFVHMPLWNGHTNNPTANSIALTTDPMYTFLGCQPQVKPSCMPSNLLF</sequence>
<evidence type="ECO:0000313" key="8">
    <source>
        <dbReference type="EMBL" id="KAJ9557927.1"/>
    </source>
</evidence>
<feature type="domain" description="BHLH" evidence="7">
    <location>
        <begin position="259"/>
        <end position="308"/>
    </location>
</feature>
<evidence type="ECO:0000256" key="2">
    <source>
        <dbReference type="ARBA" id="ARBA00023015"/>
    </source>
</evidence>
<dbReference type="Proteomes" id="UP001172457">
    <property type="component" value="Chromosome 3"/>
</dbReference>
<dbReference type="AlphaFoldDB" id="A0AA38WEP2"/>
<evidence type="ECO:0000256" key="1">
    <source>
        <dbReference type="ARBA" id="ARBA00004123"/>
    </source>
</evidence>
<name>A0AA38WEP2_9ASTR</name>
<evidence type="ECO:0000259" key="7">
    <source>
        <dbReference type="PROSITE" id="PS50888"/>
    </source>
</evidence>
<dbReference type="GO" id="GO:0003677">
    <property type="term" value="F:DNA binding"/>
    <property type="evidence" value="ECO:0007669"/>
    <property type="project" value="UniProtKB-KW"/>
</dbReference>
<dbReference type="GO" id="GO:0005634">
    <property type="term" value="C:nucleus"/>
    <property type="evidence" value="ECO:0007669"/>
    <property type="project" value="UniProtKB-SubCell"/>
</dbReference>
<feature type="region of interest" description="Disordered" evidence="6">
    <location>
        <begin position="182"/>
        <end position="217"/>
    </location>
</feature>
<keyword evidence="4" id="KW-0804">Transcription</keyword>
<dbReference type="PANTHER" id="PTHR45855">
    <property type="entry name" value="TRANSCRIPTION FACTOR PIF1-RELATED"/>
    <property type="match status" value="1"/>
</dbReference>
<evidence type="ECO:0000256" key="3">
    <source>
        <dbReference type="ARBA" id="ARBA00023125"/>
    </source>
</evidence>
<organism evidence="8 9">
    <name type="scientific">Centaurea solstitialis</name>
    <name type="common">yellow star-thistle</name>
    <dbReference type="NCBI Taxonomy" id="347529"/>
    <lineage>
        <taxon>Eukaryota</taxon>
        <taxon>Viridiplantae</taxon>
        <taxon>Streptophyta</taxon>
        <taxon>Embryophyta</taxon>
        <taxon>Tracheophyta</taxon>
        <taxon>Spermatophyta</taxon>
        <taxon>Magnoliopsida</taxon>
        <taxon>eudicotyledons</taxon>
        <taxon>Gunneridae</taxon>
        <taxon>Pentapetalae</taxon>
        <taxon>asterids</taxon>
        <taxon>campanulids</taxon>
        <taxon>Asterales</taxon>
        <taxon>Asteraceae</taxon>
        <taxon>Carduoideae</taxon>
        <taxon>Cardueae</taxon>
        <taxon>Centaureinae</taxon>
        <taxon>Centaurea</taxon>
    </lineage>
</organism>
<evidence type="ECO:0000256" key="6">
    <source>
        <dbReference type="SAM" id="MobiDB-lite"/>
    </source>
</evidence>
<reference evidence="8" key="1">
    <citation type="submission" date="2023-03" db="EMBL/GenBank/DDBJ databases">
        <title>Chromosome-scale reference genome and RAD-based genetic map of yellow starthistle (Centaurea solstitialis) reveal putative structural variation and QTLs associated with invader traits.</title>
        <authorList>
            <person name="Reatini B."/>
            <person name="Cang F.A."/>
            <person name="Jiang Q."/>
            <person name="Mckibben M.T.W."/>
            <person name="Barker M.S."/>
            <person name="Rieseberg L.H."/>
            <person name="Dlugosch K.M."/>
        </authorList>
    </citation>
    <scope>NUCLEOTIDE SEQUENCE</scope>
    <source>
        <strain evidence="8">CAN-66</strain>
        <tissue evidence="8">Leaf</tissue>
    </source>
</reference>
<evidence type="ECO:0000256" key="4">
    <source>
        <dbReference type="ARBA" id="ARBA00023163"/>
    </source>
</evidence>
<dbReference type="EMBL" id="JARYMX010000003">
    <property type="protein sequence ID" value="KAJ9557927.1"/>
    <property type="molecule type" value="Genomic_DNA"/>
</dbReference>
<dbReference type="PANTHER" id="PTHR45855:SF23">
    <property type="entry name" value="TRANSCRIPTION FACTOR MEE8-RELATED"/>
    <property type="match status" value="1"/>
</dbReference>
<dbReference type="InterPro" id="IPR031066">
    <property type="entry name" value="bHLH_ALC-like_plant"/>
</dbReference>
<keyword evidence="3" id="KW-0238">DNA-binding</keyword>
<dbReference type="PROSITE" id="PS50888">
    <property type="entry name" value="BHLH"/>
    <property type="match status" value="1"/>
</dbReference>
<evidence type="ECO:0000313" key="9">
    <source>
        <dbReference type="Proteomes" id="UP001172457"/>
    </source>
</evidence>
<comment type="caution">
    <text evidence="8">The sequence shown here is derived from an EMBL/GenBank/DDBJ whole genome shotgun (WGS) entry which is preliminary data.</text>
</comment>
<dbReference type="Gene3D" id="4.10.280.10">
    <property type="entry name" value="Helix-loop-helix DNA-binding domain"/>
    <property type="match status" value="1"/>
</dbReference>
<dbReference type="InterPro" id="IPR036638">
    <property type="entry name" value="HLH_DNA-bd_sf"/>
</dbReference>